<name>A0A843UE33_COLES</name>
<reference evidence="1" key="1">
    <citation type="submission" date="2017-07" db="EMBL/GenBank/DDBJ databases">
        <title>Taro Niue Genome Assembly and Annotation.</title>
        <authorList>
            <person name="Atibalentja N."/>
            <person name="Keating K."/>
            <person name="Fields C.J."/>
        </authorList>
    </citation>
    <scope>NUCLEOTIDE SEQUENCE</scope>
    <source>
        <strain evidence="1">Niue_2</strain>
        <tissue evidence="1">Leaf</tissue>
    </source>
</reference>
<evidence type="ECO:0000313" key="1">
    <source>
        <dbReference type="EMBL" id="MQL84052.1"/>
    </source>
</evidence>
<protein>
    <submittedName>
        <fullName evidence="1">Uncharacterized protein</fullName>
    </submittedName>
</protein>
<proteinExistence type="predicted"/>
<evidence type="ECO:0000313" key="2">
    <source>
        <dbReference type="Proteomes" id="UP000652761"/>
    </source>
</evidence>
<comment type="caution">
    <text evidence="1">The sequence shown here is derived from an EMBL/GenBank/DDBJ whole genome shotgun (WGS) entry which is preliminary data.</text>
</comment>
<dbReference type="EMBL" id="NMUH01000736">
    <property type="protein sequence ID" value="MQL84052.1"/>
    <property type="molecule type" value="Genomic_DNA"/>
</dbReference>
<dbReference type="AlphaFoldDB" id="A0A843UE33"/>
<sequence length="209" mass="23552">MEEEEEWEEEWISILVEQEAHQKMWMVGMRVVEKNEEAEELEADPLDLGAGPLQLEAVPLVLGADPLEPEAGPPEVGAVPLDLEAVPLELGADPLEPEAGPPEGLVDYYLCLKMRPDLSLLLFEVQKKILVARQDRFFSWFFFPSVQLEPLPELALKRPLILRHGGDPTCGPWCKRSGIFLFEFLVELFVVFGVEQVDLSGDCVDLMRL</sequence>
<dbReference type="Proteomes" id="UP000652761">
    <property type="component" value="Unassembled WGS sequence"/>
</dbReference>
<organism evidence="1 2">
    <name type="scientific">Colocasia esculenta</name>
    <name type="common">Wild taro</name>
    <name type="synonym">Arum esculentum</name>
    <dbReference type="NCBI Taxonomy" id="4460"/>
    <lineage>
        <taxon>Eukaryota</taxon>
        <taxon>Viridiplantae</taxon>
        <taxon>Streptophyta</taxon>
        <taxon>Embryophyta</taxon>
        <taxon>Tracheophyta</taxon>
        <taxon>Spermatophyta</taxon>
        <taxon>Magnoliopsida</taxon>
        <taxon>Liliopsida</taxon>
        <taxon>Araceae</taxon>
        <taxon>Aroideae</taxon>
        <taxon>Colocasieae</taxon>
        <taxon>Colocasia</taxon>
    </lineage>
</organism>
<accession>A0A843UE33</accession>
<keyword evidence="2" id="KW-1185">Reference proteome</keyword>
<gene>
    <name evidence="1" type="ORF">Taro_016548</name>
</gene>